<dbReference type="SUPFAM" id="SSF81442">
    <property type="entry name" value="Cytochrome c oxidase subunit I-like"/>
    <property type="match status" value="1"/>
</dbReference>
<feature type="transmembrane region" description="Helical" evidence="1">
    <location>
        <begin position="353"/>
        <end position="373"/>
    </location>
</feature>
<proteinExistence type="predicted"/>
<dbReference type="EMBL" id="MLJW01000083">
    <property type="protein sequence ID" value="OIR01525.1"/>
    <property type="molecule type" value="Genomic_DNA"/>
</dbReference>
<dbReference type="GO" id="GO:0016020">
    <property type="term" value="C:membrane"/>
    <property type="evidence" value="ECO:0007669"/>
    <property type="project" value="InterPro"/>
</dbReference>
<feature type="transmembrane region" description="Helical" evidence="1">
    <location>
        <begin position="385"/>
        <end position="406"/>
    </location>
</feature>
<dbReference type="InterPro" id="IPR036927">
    <property type="entry name" value="Cyt_c_oxase-like_su1_sf"/>
</dbReference>
<dbReference type="GO" id="GO:0020037">
    <property type="term" value="F:heme binding"/>
    <property type="evidence" value="ECO:0007669"/>
    <property type="project" value="InterPro"/>
</dbReference>
<organism evidence="3">
    <name type="scientific">mine drainage metagenome</name>
    <dbReference type="NCBI Taxonomy" id="410659"/>
    <lineage>
        <taxon>unclassified sequences</taxon>
        <taxon>metagenomes</taxon>
        <taxon>ecological metagenomes</taxon>
    </lineage>
</organism>
<feature type="transmembrane region" description="Helical" evidence="1">
    <location>
        <begin position="432"/>
        <end position="453"/>
    </location>
</feature>
<keyword evidence="3" id="KW-0560">Oxidoreductase</keyword>
<dbReference type="EC" id="1.7.2.5" evidence="3"/>
<reference evidence="3" key="1">
    <citation type="submission" date="2016-10" db="EMBL/GenBank/DDBJ databases">
        <title>Sequence of Gallionella enrichment culture.</title>
        <authorList>
            <person name="Poehlein A."/>
            <person name="Muehling M."/>
            <person name="Daniel R."/>
        </authorList>
    </citation>
    <scope>NUCLEOTIDE SEQUENCE</scope>
</reference>
<feature type="transmembrane region" description="Helical" evidence="1">
    <location>
        <begin position="12"/>
        <end position="31"/>
    </location>
</feature>
<dbReference type="GO" id="GO:0004129">
    <property type="term" value="F:cytochrome-c oxidase activity"/>
    <property type="evidence" value="ECO:0007669"/>
    <property type="project" value="InterPro"/>
</dbReference>
<dbReference type="GO" id="GO:0016966">
    <property type="term" value="F:nitric oxide reductase activity"/>
    <property type="evidence" value="ECO:0007669"/>
    <property type="project" value="UniProtKB-EC"/>
</dbReference>
<evidence type="ECO:0000259" key="2">
    <source>
        <dbReference type="Pfam" id="PF22085"/>
    </source>
</evidence>
<evidence type="ECO:0000313" key="3">
    <source>
        <dbReference type="EMBL" id="OIR01525.1"/>
    </source>
</evidence>
<dbReference type="AlphaFoldDB" id="A0A1J5SBE5"/>
<evidence type="ECO:0000256" key="1">
    <source>
        <dbReference type="SAM" id="Phobius"/>
    </source>
</evidence>
<dbReference type="Pfam" id="PF00115">
    <property type="entry name" value="COX1"/>
    <property type="match status" value="1"/>
</dbReference>
<gene>
    <name evidence="3" type="primary">norB_4</name>
    <name evidence="3" type="ORF">GALL_164260</name>
</gene>
<sequence>MNKTTLKLWTAFAVVTLGSLAVLGWFGVQIWQNEPPIPQRVVTPDGRTVMTGALIEKGQNVWQSIGGQEIGTVWGHGSYVAPDWSADYLHRECLYMLQQRASKVYHEDYSDLSAPRKAELEAWLAAEMRRNTYDPATRTITVSPERAAAMDAMGRYYAAIFGHATRFPEDIAWLADNRLTPPKLRSAYAIATDTIRDPARQTAMNAFYFWASWACGTDRPGTGVNGSPALTYTSNWPSEPLIGNHLTGSMIVWSIVSFVLLLAGIGGLVWYRATKKEEEPPEAPEENPFAGLKVTPSMRATFKYFWVVGALILVQVLLGIITAHYGVEGEGFYGIPLAKWLPYAVTRTWHTQIGIFWIATAWLATGLFIGPAVSGHEPKFQRAGVNFLFTCLLIIVVGSLFGTWYATRQRMGLEANFWFGHQGLEYVDLGRFWQLFLFVGLFVWLGLVVRSIAPAFRQPGPNRHLLSLFLVASAAIGLFYGAGLMWGQHTNLAITEYWRWWVVHLWVEGFFEVFATVVITFFFCRLGLLRLASATTAVIASCTLFLFGGIIGTMHHLYFTGTPISVLALGAVFSALEVVPLTLVGFEAAENLKLSRGRDWLVQYRWPIRFFVAVAFWNLVGAGVFGFLINPPVALYFMQGLNTTAVHAHTALFGVYGMLGIGLMLFTLRIADTRAVWSERSLAFAFWAFNIGLVLMVTLSLLPIGLLQTVASMDHGVWYARSAEFLGTPGMQTLRWMRTFGDVVFAAGTVSLLWFLYGLWGGWTRRRSA</sequence>
<dbReference type="Gene3D" id="1.20.210.10">
    <property type="entry name" value="Cytochrome c oxidase-like, subunit I domain"/>
    <property type="match status" value="1"/>
</dbReference>
<dbReference type="Pfam" id="PF22085">
    <property type="entry name" value="NorB_cytochrome_c-like"/>
    <property type="match status" value="1"/>
</dbReference>
<feature type="transmembrane region" description="Helical" evidence="1">
    <location>
        <begin position="743"/>
        <end position="763"/>
    </location>
</feature>
<feature type="transmembrane region" description="Helical" evidence="1">
    <location>
        <begin position="606"/>
        <end position="629"/>
    </location>
</feature>
<dbReference type="GO" id="GO:0009060">
    <property type="term" value="P:aerobic respiration"/>
    <property type="evidence" value="ECO:0007669"/>
    <property type="project" value="InterPro"/>
</dbReference>
<keyword evidence="1" id="KW-0472">Membrane</keyword>
<dbReference type="InterPro" id="IPR000883">
    <property type="entry name" value="Cyt_C_Oxase_1"/>
</dbReference>
<feature type="transmembrane region" description="Helical" evidence="1">
    <location>
        <begin position="498"/>
        <end position="524"/>
    </location>
</feature>
<accession>A0A1J5SBE5</accession>
<dbReference type="PANTHER" id="PTHR10422:SF38">
    <property type="entry name" value="CYTOCHROME B SUBUNIT OF NITRIC OXIDE REDUCTASE"/>
    <property type="match status" value="1"/>
</dbReference>
<feature type="transmembrane region" description="Helical" evidence="1">
    <location>
        <begin position="304"/>
        <end position="327"/>
    </location>
</feature>
<keyword evidence="1" id="KW-1133">Transmembrane helix</keyword>
<dbReference type="PANTHER" id="PTHR10422">
    <property type="entry name" value="CYTOCHROME C OXIDASE SUBUNIT 1"/>
    <property type="match status" value="1"/>
</dbReference>
<feature type="transmembrane region" description="Helical" evidence="1">
    <location>
        <begin position="250"/>
        <end position="271"/>
    </location>
</feature>
<feature type="transmembrane region" description="Helical" evidence="1">
    <location>
        <begin position="465"/>
        <end position="486"/>
    </location>
</feature>
<keyword evidence="1" id="KW-0812">Transmembrane</keyword>
<feature type="transmembrane region" description="Helical" evidence="1">
    <location>
        <begin position="682"/>
        <end position="706"/>
    </location>
</feature>
<feature type="transmembrane region" description="Helical" evidence="1">
    <location>
        <begin position="649"/>
        <end position="670"/>
    </location>
</feature>
<protein>
    <submittedName>
        <fullName evidence="3">Nitric oxide reductase subunit B</fullName>
        <ecNumber evidence="3">1.7.2.5</ecNumber>
    </submittedName>
</protein>
<comment type="caution">
    <text evidence="3">The sequence shown here is derived from an EMBL/GenBank/DDBJ whole genome shotgun (WGS) entry which is preliminary data.</text>
</comment>
<feature type="transmembrane region" description="Helical" evidence="1">
    <location>
        <begin position="564"/>
        <end position="586"/>
    </location>
</feature>
<feature type="transmembrane region" description="Helical" evidence="1">
    <location>
        <begin position="536"/>
        <end position="558"/>
    </location>
</feature>
<feature type="domain" description="Nitric oxide reductase subunit B cytochrome c-like" evidence="2">
    <location>
        <begin position="38"/>
        <end position="237"/>
    </location>
</feature>
<name>A0A1J5SBE5_9ZZZZ</name>
<dbReference type="InterPro" id="IPR054309">
    <property type="entry name" value="NorB_cytochrome_c-like"/>
</dbReference>